<dbReference type="Gene3D" id="3.40.50.620">
    <property type="entry name" value="HUPs"/>
    <property type="match status" value="2"/>
</dbReference>
<dbReference type="FunFam" id="3.40.50.620:FF:000152">
    <property type="entry name" value="Isoleucine--tRNA ligase"/>
    <property type="match status" value="1"/>
</dbReference>
<feature type="binding site" evidence="10">
    <location>
        <position position="610"/>
    </location>
    <ligand>
        <name>ATP</name>
        <dbReference type="ChEBI" id="CHEBI:30616"/>
    </ligand>
</feature>
<evidence type="ECO:0000259" key="13">
    <source>
        <dbReference type="Pfam" id="PF08264"/>
    </source>
</evidence>
<evidence type="ECO:0000256" key="1">
    <source>
        <dbReference type="ARBA" id="ARBA00006887"/>
    </source>
</evidence>
<evidence type="ECO:0000313" key="15">
    <source>
        <dbReference type="Proteomes" id="UP000288096"/>
    </source>
</evidence>
<comment type="caution">
    <text evidence="14">The sequence shown here is derived from an EMBL/GenBank/DDBJ whole genome shotgun (WGS) entry which is preliminary data.</text>
</comment>
<name>A0A401FUU8_9BACT</name>
<evidence type="ECO:0000256" key="8">
    <source>
        <dbReference type="ARBA" id="ARBA00025217"/>
    </source>
</evidence>
<evidence type="ECO:0000256" key="5">
    <source>
        <dbReference type="ARBA" id="ARBA00022840"/>
    </source>
</evidence>
<keyword evidence="10" id="KW-0479">Metal-binding</keyword>
<keyword evidence="4 10" id="KW-0547">Nucleotide-binding</keyword>
<accession>A0A401FUU8</accession>
<dbReference type="InterPro" id="IPR014729">
    <property type="entry name" value="Rossmann-like_a/b/a_fold"/>
</dbReference>
<dbReference type="AlphaFoldDB" id="A0A401FUU8"/>
<dbReference type="GO" id="GO:0008270">
    <property type="term" value="F:zinc ion binding"/>
    <property type="evidence" value="ECO:0007669"/>
    <property type="project" value="UniProtKB-UniRule"/>
</dbReference>
<dbReference type="NCBIfam" id="TIGR00392">
    <property type="entry name" value="ileS"/>
    <property type="match status" value="1"/>
</dbReference>
<dbReference type="EC" id="6.1.1.5" evidence="10"/>
<dbReference type="Gene3D" id="3.90.740.10">
    <property type="entry name" value="Valyl/Leucyl/Isoleucyl-tRNA synthetase, editing domain"/>
    <property type="match status" value="1"/>
</dbReference>
<comment type="catalytic activity">
    <reaction evidence="9 10">
        <text>tRNA(Ile) + L-isoleucine + ATP = L-isoleucyl-tRNA(Ile) + AMP + diphosphate</text>
        <dbReference type="Rhea" id="RHEA:11060"/>
        <dbReference type="Rhea" id="RHEA-COMP:9666"/>
        <dbReference type="Rhea" id="RHEA-COMP:9695"/>
        <dbReference type="ChEBI" id="CHEBI:30616"/>
        <dbReference type="ChEBI" id="CHEBI:33019"/>
        <dbReference type="ChEBI" id="CHEBI:58045"/>
        <dbReference type="ChEBI" id="CHEBI:78442"/>
        <dbReference type="ChEBI" id="CHEBI:78528"/>
        <dbReference type="ChEBI" id="CHEBI:456215"/>
        <dbReference type="EC" id="6.1.1.5"/>
    </reaction>
</comment>
<keyword evidence="10" id="KW-0862">Zinc</keyword>
<dbReference type="InterPro" id="IPR009080">
    <property type="entry name" value="tRNAsynth_Ia_anticodon-bd"/>
</dbReference>
<keyword evidence="3 10" id="KW-0436">Ligase</keyword>
<dbReference type="Pfam" id="PF00133">
    <property type="entry name" value="tRNA-synt_1"/>
    <property type="match status" value="1"/>
</dbReference>
<organism evidence="14 15">
    <name type="scientific">Desulfonema ishimotonii</name>
    <dbReference type="NCBI Taxonomy" id="45657"/>
    <lineage>
        <taxon>Bacteria</taxon>
        <taxon>Pseudomonadati</taxon>
        <taxon>Thermodesulfobacteriota</taxon>
        <taxon>Desulfobacteria</taxon>
        <taxon>Desulfobacterales</taxon>
        <taxon>Desulfococcaceae</taxon>
        <taxon>Desulfonema</taxon>
    </lineage>
</organism>
<feature type="binding site" evidence="10">
    <location>
        <position position="924"/>
    </location>
    <ligand>
        <name>Zn(2+)</name>
        <dbReference type="ChEBI" id="CHEBI:29105"/>
    </ligand>
</feature>
<comment type="subcellular location">
    <subcellularLocation>
        <location evidence="10">Cytoplasm</location>
    </subcellularLocation>
</comment>
<comment type="domain">
    <text evidence="10">IleRS has two distinct active sites: one for aminoacylation and one for editing. The misactivated valine is translocated from the active site to the editing site, which sterically excludes the correctly activated isoleucine. The single editing site contains two valyl binding pockets, one specific for each substrate (Val-AMP or Val-tRNA(Ile)).</text>
</comment>
<evidence type="ECO:0000256" key="7">
    <source>
        <dbReference type="ARBA" id="ARBA00023146"/>
    </source>
</evidence>
<comment type="cofactor">
    <cofactor evidence="10">
        <name>Zn(2+)</name>
        <dbReference type="ChEBI" id="CHEBI:29105"/>
    </cofactor>
    <text evidence="10">Binds 1 zinc ion per subunit.</text>
</comment>
<protein>
    <recommendedName>
        <fullName evidence="10">Isoleucine--tRNA ligase</fullName>
        <ecNumber evidence="10">6.1.1.5</ecNumber>
    </recommendedName>
    <alternativeName>
        <fullName evidence="10">Isoleucyl-tRNA synthetase</fullName>
        <shortName evidence="10">IleRS</shortName>
    </alternativeName>
</protein>
<evidence type="ECO:0000313" key="14">
    <source>
        <dbReference type="EMBL" id="GBC60723.1"/>
    </source>
</evidence>
<dbReference type="Pfam" id="PF08264">
    <property type="entry name" value="Anticodon_1"/>
    <property type="match status" value="1"/>
</dbReference>
<dbReference type="InterPro" id="IPR010663">
    <property type="entry name" value="Znf_FPG/IleRS"/>
</dbReference>
<keyword evidence="5 10" id="KW-0067">ATP-binding</keyword>
<feature type="binding site" evidence="10">
    <location>
        <position position="904"/>
    </location>
    <ligand>
        <name>Zn(2+)</name>
        <dbReference type="ChEBI" id="CHEBI:29105"/>
    </ligand>
</feature>
<dbReference type="InterPro" id="IPR001412">
    <property type="entry name" value="aa-tRNA-synth_I_CS"/>
</dbReference>
<dbReference type="Gene3D" id="1.10.10.830">
    <property type="entry name" value="Ile-tRNA synthetase CP2 domain-like"/>
    <property type="match status" value="1"/>
</dbReference>
<dbReference type="SUPFAM" id="SSF52374">
    <property type="entry name" value="Nucleotidylyl transferase"/>
    <property type="match status" value="1"/>
</dbReference>
<dbReference type="Proteomes" id="UP000288096">
    <property type="component" value="Unassembled WGS sequence"/>
</dbReference>
<dbReference type="OrthoDB" id="9810365at2"/>
<dbReference type="InterPro" id="IPR023585">
    <property type="entry name" value="Ile-tRNA-ligase_type1"/>
</dbReference>
<feature type="binding site" evidence="10">
    <location>
        <position position="907"/>
    </location>
    <ligand>
        <name>Zn(2+)</name>
        <dbReference type="ChEBI" id="CHEBI:29105"/>
    </ligand>
</feature>
<feature type="short sequence motif" description="'KMSKS' region" evidence="10">
    <location>
        <begin position="607"/>
        <end position="611"/>
    </location>
</feature>
<dbReference type="Pfam" id="PF06827">
    <property type="entry name" value="zf-FPG_IleRS"/>
    <property type="match status" value="1"/>
</dbReference>
<dbReference type="FunFam" id="1.10.730.20:FF:000001">
    <property type="entry name" value="Isoleucine--tRNA ligase"/>
    <property type="match status" value="1"/>
</dbReference>
<dbReference type="Gene3D" id="1.10.730.20">
    <property type="match status" value="1"/>
</dbReference>
<feature type="domain" description="Aminoacyl-tRNA synthetase class Ia" evidence="11">
    <location>
        <begin position="28"/>
        <end position="646"/>
    </location>
</feature>
<dbReference type="GO" id="GO:0000049">
    <property type="term" value="F:tRNA binding"/>
    <property type="evidence" value="ECO:0007669"/>
    <property type="project" value="InterPro"/>
</dbReference>
<dbReference type="HAMAP" id="MF_02002">
    <property type="entry name" value="Ile_tRNA_synth_type1"/>
    <property type="match status" value="1"/>
</dbReference>
<dbReference type="GO" id="GO:0005524">
    <property type="term" value="F:ATP binding"/>
    <property type="evidence" value="ECO:0007669"/>
    <property type="project" value="UniProtKB-UniRule"/>
</dbReference>
<proteinExistence type="inferred from homology"/>
<gene>
    <name evidence="10" type="primary">ileS</name>
    <name evidence="14" type="ORF">DENIS_1682</name>
</gene>
<dbReference type="EMBL" id="BEXT01000001">
    <property type="protein sequence ID" value="GBC60723.1"/>
    <property type="molecule type" value="Genomic_DNA"/>
</dbReference>
<keyword evidence="7 10" id="KW-0030">Aminoacyl-tRNA synthetase</keyword>
<dbReference type="SUPFAM" id="SSF47323">
    <property type="entry name" value="Anticodon-binding domain of a subclass of class I aminoacyl-tRNA synthetases"/>
    <property type="match status" value="1"/>
</dbReference>
<dbReference type="CDD" id="cd00818">
    <property type="entry name" value="IleRS_core"/>
    <property type="match status" value="1"/>
</dbReference>
<dbReference type="InterPro" id="IPR013155">
    <property type="entry name" value="M/V/L/I-tRNA-synth_anticd-bd"/>
</dbReference>
<evidence type="ECO:0000259" key="11">
    <source>
        <dbReference type="Pfam" id="PF00133"/>
    </source>
</evidence>
<dbReference type="InterPro" id="IPR050081">
    <property type="entry name" value="Ile-tRNA_ligase"/>
</dbReference>
<dbReference type="GO" id="GO:0005829">
    <property type="term" value="C:cytosol"/>
    <property type="evidence" value="ECO:0007669"/>
    <property type="project" value="TreeGrafter"/>
</dbReference>
<comment type="similarity">
    <text evidence="1 10">Belongs to the class-I aminoacyl-tRNA synthetase family. IleS type 1 subfamily.</text>
</comment>
<dbReference type="GO" id="GO:0004822">
    <property type="term" value="F:isoleucine-tRNA ligase activity"/>
    <property type="evidence" value="ECO:0007669"/>
    <property type="project" value="UniProtKB-UniRule"/>
</dbReference>
<feature type="domain" description="Zinc finger FPG/IleRS-type" evidence="12">
    <location>
        <begin position="901"/>
        <end position="927"/>
    </location>
</feature>
<comment type="function">
    <text evidence="8 10">Catalyzes the attachment of isoleucine to tRNA(Ile). As IleRS can inadvertently accommodate and process structurally similar amino acids such as valine, to avoid such errors it has two additional distinct tRNA(Ile)-dependent editing activities. One activity is designated as 'pretransfer' editing and involves the hydrolysis of activated Val-AMP. The other activity is designated 'posttransfer' editing and involves deacylation of mischarged Val-tRNA(Ile).</text>
</comment>
<keyword evidence="2 10" id="KW-0963">Cytoplasm</keyword>
<reference evidence="15" key="1">
    <citation type="submission" date="2017-11" db="EMBL/GenBank/DDBJ databases">
        <authorList>
            <person name="Watanabe M."/>
            <person name="Kojima H."/>
        </authorList>
    </citation>
    <scope>NUCLEOTIDE SEQUENCE [LARGE SCALE GENOMIC DNA]</scope>
    <source>
        <strain evidence="15">Tokyo 01</strain>
    </source>
</reference>
<sequence length="934" mass="105436">MDYKKTLNLPKTKFPMKANLAQKEPVQLDAWEKDRLYEKIRKASVGREQFILHDGPPYANGHIHIGTALNKILKDIIVRSKQMDGFDAPYIPGWDCHGLPIEHNVDKELKKKKKKKDDMPQAEIRQLCRAYAEKFIDIQRDEFKRLGVMGEWENPYLTMNYEYEAIIARECGKFALEGSLFRSKKPVYWCCSCHTALAEAEVEYADEASPSIFVRFPVKDDLSVRFPALAGKKTYVVIWTTTPWTIPSNLAIALHPDFEYVAVDTGNDEVLILARELMEGCMAKFGISEYTVVADVRAADLEKKKCTHPMYDRDSLIILGDHVTLEAGTGCVHTAPGHGREDYEVALKYGLEAYSPLDDRGCFTDEVGGDLAGQFVFKANAGIVEKLRELGALLAEEEIAHSYPHCWRCKRPVIFRATPQWFISMDKTGLRQRSLEEIDRVQWIPHWGRERIYGMIENRPDWCVSRQRAWGVPITVFFCKDCGEMVMSEAIVNHVYEQFREHGADIWVTKEAGELVPAGTRCAKCGSSALEKETDILDVWFDSGVSHAAVVEARENLRWPADLYLEGSDQHRGWFHSSLLTAVGNRGSAPYKAVLTHGFVVDESGRKMSKSVGNVIAPKEVISKYGAEILRLWVSASDYRDDIRISDNILRQLSDAYRRIRNTCRFILGNLADFDPQKDAVAYGKMPEIDRYALHTLVGLVEKGRQAYETYEFHIINHALHNYCGVDLSAFYLDILKDRLYTSPPASVERRSAQTVMYYILDAMVRLMAPILPITAEEVWKYMPERVDKADSVHLSLLPIVDEEWKNDELAAKWKMLRDIRGEVTKALEAARTAKEIGHPLDARVILSATGDAGALLRSCEPELATYFIVSAAEVAETAPEGAFESGEIEGLRVGVTSAQGEKCQRCWVHDPSVGAVEDHPGICSKCKGQLDAM</sequence>
<dbReference type="RefSeq" id="WP_124328105.1">
    <property type="nucleotide sequence ID" value="NZ_BEXT01000001.1"/>
</dbReference>
<evidence type="ECO:0000256" key="6">
    <source>
        <dbReference type="ARBA" id="ARBA00022917"/>
    </source>
</evidence>
<keyword evidence="15" id="KW-1185">Reference proteome</keyword>
<dbReference type="InterPro" id="IPR002301">
    <property type="entry name" value="Ile-tRNA-ligase"/>
</dbReference>
<dbReference type="SUPFAM" id="SSF50677">
    <property type="entry name" value="ValRS/IleRS/LeuRS editing domain"/>
    <property type="match status" value="1"/>
</dbReference>
<evidence type="ECO:0000256" key="2">
    <source>
        <dbReference type="ARBA" id="ARBA00022490"/>
    </source>
</evidence>
<feature type="domain" description="Methionyl/Valyl/Leucyl/Isoleucyl-tRNA synthetase anticodon-binding" evidence="13">
    <location>
        <begin position="690"/>
        <end position="846"/>
    </location>
</feature>
<dbReference type="PRINTS" id="PR00984">
    <property type="entry name" value="TRNASYNTHILE"/>
</dbReference>
<feature type="short sequence motif" description="'HIGH' region" evidence="10">
    <location>
        <begin position="57"/>
        <end position="67"/>
    </location>
</feature>
<keyword evidence="6 10" id="KW-0648">Protein biosynthesis</keyword>
<evidence type="ECO:0000259" key="12">
    <source>
        <dbReference type="Pfam" id="PF06827"/>
    </source>
</evidence>
<evidence type="ECO:0000256" key="4">
    <source>
        <dbReference type="ARBA" id="ARBA00022741"/>
    </source>
</evidence>
<feature type="binding site" evidence="10">
    <location>
        <position position="566"/>
    </location>
    <ligand>
        <name>L-isoleucyl-5'-AMP</name>
        <dbReference type="ChEBI" id="CHEBI:178002"/>
    </ligand>
</feature>
<dbReference type="GO" id="GO:0002161">
    <property type="term" value="F:aminoacyl-tRNA deacylase activity"/>
    <property type="evidence" value="ECO:0007669"/>
    <property type="project" value="InterPro"/>
</dbReference>
<evidence type="ECO:0000256" key="9">
    <source>
        <dbReference type="ARBA" id="ARBA00048359"/>
    </source>
</evidence>
<reference evidence="15" key="2">
    <citation type="submission" date="2019-01" db="EMBL/GenBank/DDBJ databases">
        <title>Genome sequence of Desulfonema ishimotonii strain Tokyo 01.</title>
        <authorList>
            <person name="Fukui M."/>
        </authorList>
    </citation>
    <scope>NUCLEOTIDE SEQUENCE [LARGE SCALE GENOMIC DNA]</scope>
    <source>
        <strain evidence="15">Tokyo 01</strain>
    </source>
</reference>
<dbReference type="InterPro" id="IPR002300">
    <property type="entry name" value="aa-tRNA-synth_Ia"/>
</dbReference>
<dbReference type="GO" id="GO:0006428">
    <property type="term" value="P:isoleucyl-tRNA aminoacylation"/>
    <property type="evidence" value="ECO:0007669"/>
    <property type="project" value="UniProtKB-UniRule"/>
</dbReference>
<dbReference type="PANTHER" id="PTHR42765:SF1">
    <property type="entry name" value="ISOLEUCINE--TRNA LIGASE, MITOCHONDRIAL"/>
    <property type="match status" value="1"/>
</dbReference>
<dbReference type="PROSITE" id="PS00178">
    <property type="entry name" value="AA_TRNA_LIGASE_I"/>
    <property type="match status" value="1"/>
</dbReference>
<feature type="binding site" evidence="10">
    <location>
        <position position="927"/>
    </location>
    <ligand>
        <name>Zn(2+)</name>
        <dbReference type="ChEBI" id="CHEBI:29105"/>
    </ligand>
</feature>
<dbReference type="PANTHER" id="PTHR42765">
    <property type="entry name" value="SOLEUCYL-TRNA SYNTHETASE"/>
    <property type="match status" value="1"/>
</dbReference>
<dbReference type="InterPro" id="IPR009008">
    <property type="entry name" value="Val/Leu/Ile-tRNA-synth_edit"/>
</dbReference>
<evidence type="ECO:0000256" key="10">
    <source>
        <dbReference type="HAMAP-Rule" id="MF_02002"/>
    </source>
</evidence>
<dbReference type="InterPro" id="IPR033708">
    <property type="entry name" value="Anticodon_Ile_BEm"/>
</dbReference>
<comment type="subunit">
    <text evidence="10">Monomer.</text>
</comment>
<evidence type="ECO:0000256" key="3">
    <source>
        <dbReference type="ARBA" id="ARBA00022598"/>
    </source>
</evidence>
<dbReference type="CDD" id="cd07960">
    <property type="entry name" value="Anticodon_Ia_Ile_BEm"/>
    <property type="match status" value="1"/>
</dbReference>